<sequence>MSKFLNGFFCTVFLFSSNAFAQSTQSATSYPSKPIRIIVPFAAGGAGDTAARVLSQKLSSILNQSVLIENKPGAGAQIGTQFVASSPPDGYTILAGSSAIVVNPALNAATATYQPEKDFAPIVIGATQPMVIVVNQALGVKNFHQLKEIAGKEKLSFASAGAGTQPHVACERIFNGLWKLNIPHIPYKGISPAITGLVGGEVPIYCGAPVGVGQFVKQGKLQVLLVTSETRVPNFPEVPTVIELGLPEMKDDIWQGFFAPAKTPPAIIQKLNLALNQALKSPEVIEKLEQNDFVMLGGTPKQASDFISSEVVRWGKIATEVSALPMQ</sequence>
<name>A0A1W1Y5U2_9BURK</name>
<keyword evidence="4" id="KW-1185">Reference proteome</keyword>
<keyword evidence="2" id="KW-0732">Signal</keyword>
<dbReference type="PIRSF" id="PIRSF017082">
    <property type="entry name" value="YflP"/>
    <property type="match status" value="1"/>
</dbReference>
<keyword evidence="3" id="KW-0675">Receptor</keyword>
<gene>
    <name evidence="3" type="ORF">SAMN06296008_1024</name>
</gene>
<organism evidence="3 4">
    <name type="scientific">Polynucleobacter kasalickyi</name>
    <dbReference type="NCBI Taxonomy" id="1938817"/>
    <lineage>
        <taxon>Bacteria</taxon>
        <taxon>Pseudomonadati</taxon>
        <taxon>Pseudomonadota</taxon>
        <taxon>Betaproteobacteria</taxon>
        <taxon>Burkholderiales</taxon>
        <taxon>Burkholderiaceae</taxon>
        <taxon>Polynucleobacter</taxon>
    </lineage>
</organism>
<evidence type="ECO:0000256" key="2">
    <source>
        <dbReference type="SAM" id="SignalP"/>
    </source>
</evidence>
<dbReference type="SUPFAM" id="SSF53850">
    <property type="entry name" value="Periplasmic binding protein-like II"/>
    <property type="match status" value="1"/>
</dbReference>
<dbReference type="InterPro" id="IPR005064">
    <property type="entry name" value="BUG"/>
</dbReference>
<dbReference type="Proteomes" id="UP000192708">
    <property type="component" value="Unassembled WGS sequence"/>
</dbReference>
<dbReference type="STRING" id="1938817.SAMN06296008_1024"/>
<reference evidence="3 4" key="1">
    <citation type="submission" date="2017-04" db="EMBL/GenBank/DDBJ databases">
        <authorList>
            <person name="Afonso C.L."/>
            <person name="Miller P.J."/>
            <person name="Scott M.A."/>
            <person name="Spackman E."/>
            <person name="Goraichik I."/>
            <person name="Dimitrov K.M."/>
            <person name="Suarez D.L."/>
            <person name="Swayne D.E."/>
        </authorList>
    </citation>
    <scope>NUCLEOTIDE SEQUENCE [LARGE SCALE GENOMIC DNA]</scope>
    <source>
        <strain evidence="3 4">VK13</strain>
    </source>
</reference>
<dbReference type="AlphaFoldDB" id="A0A1W1Y5U2"/>
<evidence type="ECO:0000256" key="1">
    <source>
        <dbReference type="ARBA" id="ARBA00006987"/>
    </source>
</evidence>
<proteinExistence type="inferred from homology"/>
<dbReference type="PANTHER" id="PTHR42928">
    <property type="entry name" value="TRICARBOXYLATE-BINDING PROTEIN"/>
    <property type="match status" value="1"/>
</dbReference>
<dbReference type="Pfam" id="PF03401">
    <property type="entry name" value="TctC"/>
    <property type="match status" value="1"/>
</dbReference>
<dbReference type="PANTHER" id="PTHR42928:SF5">
    <property type="entry name" value="BLR1237 PROTEIN"/>
    <property type="match status" value="1"/>
</dbReference>
<feature type="signal peptide" evidence="2">
    <location>
        <begin position="1"/>
        <end position="21"/>
    </location>
</feature>
<accession>A0A1W1Y5U2</accession>
<dbReference type="InterPro" id="IPR042100">
    <property type="entry name" value="Bug_dom1"/>
</dbReference>
<protein>
    <submittedName>
        <fullName evidence="3">Tripartite-type tricarboxylate transporter, receptor component TctC</fullName>
    </submittedName>
</protein>
<evidence type="ECO:0000313" key="4">
    <source>
        <dbReference type="Proteomes" id="UP000192708"/>
    </source>
</evidence>
<dbReference type="RefSeq" id="WP_084282207.1">
    <property type="nucleotide sequence ID" value="NZ_FWXJ01000002.1"/>
</dbReference>
<dbReference type="Gene3D" id="3.40.190.10">
    <property type="entry name" value="Periplasmic binding protein-like II"/>
    <property type="match status" value="1"/>
</dbReference>
<comment type="similarity">
    <text evidence="1">Belongs to the UPF0065 (bug) family.</text>
</comment>
<dbReference type="Gene3D" id="3.40.190.150">
    <property type="entry name" value="Bordetella uptake gene, domain 1"/>
    <property type="match status" value="1"/>
</dbReference>
<feature type="chain" id="PRO_5012958316" evidence="2">
    <location>
        <begin position="22"/>
        <end position="327"/>
    </location>
</feature>
<dbReference type="EMBL" id="FWXJ01000002">
    <property type="protein sequence ID" value="SMC31536.1"/>
    <property type="molecule type" value="Genomic_DNA"/>
</dbReference>
<evidence type="ECO:0000313" key="3">
    <source>
        <dbReference type="EMBL" id="SMC31536.1"/>
    </source>
</evidence>
<dbReference type="OrthoDB" id="8678477at2"/>